<dbReference type="EMBL" id="SMJU01000016">
    <property type="protein sequence ID" value="TDB60851.1"/>
    <property type="molecule type" value="Genomic_DNA"/>
</dbReference>
<proteinExistence type="inferred from homology"/>
<dbReference type="AlphaFoldDB" id="A0A4R4K351"/>
<evidence type="ECO:0000256" key="1">
    <source>
        <dbReference type="HAMAP-Rule" id="MF_00758"/>
    </source>
</evidence>
<dbReference type="SUPFAM" id="SSF143456">
    <property type="entry name" value="VC0467-like"/>
    <property type="match status" value="1"/>
</dbReference>
<evidence type="ECO:0000313" key="2">
    <source>
        <dbReference type="EMBL" id="TDB60851.1"/>
    </source>
</evidence>
<sequence>MSSVEQVSKGSLLIAEPFLGDPNFNRSVVLLCDHNRLGSFGFVLNQTTDLMLGDVLEETIYQDVPLYLGGPVEKNTLHFIHRRPDLIEGGGEILDGIYWGGDFESVKTLLNINRLNQEDLRFFIGYSGWSGGQLQDELQQKSWYVTQGRSDFVFQTPTDGFWREVLKEMGGKYRSIAHYPTDPSLN</sequence>
<evidence type="ECO:0000313" key="3">
    <source>
        <dbReference type="Proteomes" id="UP000295706"/>
    </source>
</evidence>
<name>A0A4R4K351_9BACT</name>
<reference evidence="2 3" key="1">
    <citation type="submission" date="2019-02" db="EMBL/GenBank/DDBJ databases">
        <title>Arundinibacter roseus gen. nov., sp. nov., a new member of the family Cytophagaceae.</title>
        <authorList>
            <person name="Szuroczki S."/>
            <person name="Khayer B."/>
            <person name="Sproer C."/>
            <person name="Toumi M."/>
            <person name="Szabo A."/>
            <person name="Felfoldi T."/>
            <person name="Schumann P."/>
            <person name="Toth E."/>
        </authorList>
    </citation>
    <scope>NUCLEOTIDE SEQUENCE [LARGE SCALE GENOMIC DNA]</scope>
    <source>
        <strain evidence="2 3">DMA-k-7a</strain>
    </source>
</reference>
<comment type="caution">
    <text evidence="2">The sequence shown here is derived from an EMBL/GenBank/DDBJ whole genome shotgun (WGS) entry which is preliminary data.</text>
</comment>
<dbReference type="Pfam" id="PF02622">
    <property type="entry name" value="DUF179"/>
    <property type="match status" value="1"/>
</dbReference>
<dbReference type="PANTHER" id="PTHR31984">
    <property type="entry name" value="TRANSPORTER, PUTATIVE (DUF179)-RELATED"/>
    <property type="match status" value="1"/>
</dbReference>
<dbReference type="InterPro" id="IPR003774">
    <property type="entry name" value="AlgH-like"/>
</dbReference>
<accession>A0A4R4K351</accession>
<keyword evidence="3" id="KW-1185">Reference proteome</keyword>
<protein>
    <recommendedName>
        <fullName evidence="1">UPF0301 protein EZE20_20625</fullName>
    </recommendedName>
</protein>
<dbReference type="HAMAP" id="MF_00758">
    <property type="entry name" value="UPF0301"/>
    <property type="match status" value="1"/>
</dbReference>
<dbReference type="PANTHER" id="PTHR31984:SF17">
    <property type="entry name" value="TRANSCRIPTIONAL REGULATOR"/>
    <property type="match status" value="1"/>
</dbReference>
<dbReference type="RefSeq" id="WP_132121288.1">
    <property type="nucleotide sequence ID" value="NZ_SMJU01000016.1"/>
</dbReference>
<gene>
    <name evidence="2" type="ORF">EZE20_20625</name>
</gene>
<dbReference type="Proteomes" id="UP000295706">
    <property type="component" value="Unassembled WGS sequence"/>
</dbReference>
<dbReference type="OrthoDB" id="9807486at2"/>
<organism evidence="2 3">
    <name type="scientific">Arundinibacter roseus</name>
    <dbReference type="NCBI Taxonomy" id="2070510"/>
    <lineage>
        <taxon>Bacteria</taxon>
        <taxon>Pseudomonadati</taxon>
        <taxon>Bacteroidota</taxon>
        <taxon>Cytophagia</taxon>
        <taxon>Cytophagales</taxon>
        <taxon>Spirosomataceae</taxon>
        <taxon>Arundinibacter</taxon>
    </lineage>
</organism>
<comment type="similarity">
    <text evidence="1">Belongs to the UPF0301 (AlgH) family.</text>
</comment>
<dbReference type="Gene3D" id="3.40.1740.10">
    <property type="entry name" value="VC0467-like"/>
    <property type="match status" value="1"/>
</dbReference>